<sequence>MNEAPDQGETTELPAAPAERGSPSHPRADVLALLPDPASARACLDMAEDAARAVRGNMAAAHIGADPERMIAAPEEIDLQRLRDLDEGSPQHRFECVSRVFEDWKQASPDRKPFRFKDCRGDLGRCVAGECRESALVVMPARGSLDARDAFHDVLFNEGKLVLVPPAGAYAGHLLRHVVIGWRPHANVRGAVVAARPWLASAERITVLCVDENHQSTASELLAELDLAGDVVSIRSQGRPVGKAILDFAATVDATCLLIGAYRHGYLIELILGRDTRYLLAHRPLPLMMKH</sequence>
<accession>A0A178Y8U4</accession>
<dbReference type="EMBL" id="LNQB01000076">
    <property type="protein sequence ID" value="OAP43837.1"/>
    <property type="molecule type" value="Genomic_DNA"/>
</dbReference>
<protein>
    <submittedName>
        <fullName evidence="2">Universal stress protein UspA</fullName>
    </submittedName>
</protein>
<evidence type="ECO:0000313" key="2">
    <source>
        <dbReference type="EMBL" id="OAP43837.1"/>
    </source>
</evidence>
<proteinExistence type="predicted"/>
<evidence type="ECO:0000256" key="1">
    <source>
        <dbReference type="SAM" id="MobiDB-lite"/>
    </source>
</evidence>
<reference evidence="2 3" key="1">
    <citation type="submission" date="2015-11" db="EMBL/GenBank/DDBJ databases">
        <title>Ensifer anhuiense sp. nov., an effective nitrogen fixation bacterium with Glycine soja.</title>
        <authorList>
            <person name="Yan H."/>
            <person name="Chen W."/>
        </authorList>
    </citation>
    <scope>NUCLEOTIDE SEQUENCE [LARGE SCALE GENOMIC DNA]</scope>
    <source>
        <strain evidence="2 3">LMG 7837</strain>
    </source>
</reference>
<dbReference type="OrthoDB" id="8337100at2"/>
<feature type="region of interest" description="Disordered" evidence="1">
    <location>
        <begin position="1"/>
        <end position="29"/>
    </location>
</feature>
<comment type="caution">
    <text evidence="2">The sequence shown here is derived from an EMBL/GenBank/DDBJ whole genome shotgun (WGS) entry which is preliminary data.</text>
</comment>
<dbReference type="AlphaFoldDB" id="A0A178Y8U4"/>
<dbReference type="Proteomes" id="UP000078507">
    <property type="component" value="Unassembled WGS sequence"/>
</dbReference>
<keyword evidence="3" id="KW-1185">Reference proteome</keyword>
<dbReference type="SUPFAM" id="SSF52402">
    <property type="entry name" value="Adenine nucleotide alpha hydrolases-like"/>
    <property type="match status" value="1"/>
</dbReference>
<name>A0A178Y8U4_SINSA</name>
<dbReference type="STRING" id="36856.ATB98_08105"/>
<organism evidence="2 3">
    <name type="scientific">Sinorhizobium saheli</name>
    <dbReference type="NCBI Taxonomy" id="36856"/>
    <lineage>
        <taxon>Bacteria</taxon>
        <taxon>Pseudomonadati</taxon>
        <taxon>Pseudomonadota</taxon>
        <taxon>Alphaproteobacteria</taxon>
        <taxon>Hyphomicrobiales</taxon>
        <taxon>Rhizobiaceae</taxon>
        <taxon>Sinorhizobium/Ensifer group</taxon>
        <taxon>Sinorhizobium</taxon>
    </lineage>
</organism>
<gene>
    <name evidence="2" type="ORF">ATB98_08105</name>
</gene>
<dbReference type="RefSeq" id="WP_066875753.1">
    <property type="nucleotide sequence ID" value="NZ_LNQB01000076.1"/>
</dbReference>
<evidence type="ECO:0000313" key="3">
    <source>
        <dbReference type="Proteomes" id="UP000078507"/>
    </source>
</evidence>
<dbReference type="Gene3D" id="3.40.50.12370">
    <property type="match status" value="1"/>
</dbReference>